<dbReference type="GO" id="GO:0016787">
    <property type="term" value="F:hydrolase activity"/>
    <property type="evidence" value="ECO:0007669"/>
    <property type="project" value="UniProtKB-KW"/>
</dbReference>
<reference evidence="10 11" key="1">
    <citation type="submission" date="2015-04" db="EMBL/GenBank/DDBJ databases">
        <title>Lasius niger genome sequencing.</title>
        <authorList>
            <person name="Konorov E.A."/>
            <person name="Nikitin M.A."/>
            <person name="Kirill M.V."/>
            <person name="Chang P."/>
        </authorList>
    </citation>
    <scope>NUCLEOTIDE SEQUENCE [LARGE SCALE GENOMIC DNA]</scope>
    <source>
        <tissue evidence="10">Whole</tissue>
    </source>
</reference>
<keyword evidence="11" id="KW-1185">Reference proteome</keyword>
<dbReference type="STRING" id="67767.A0A0J7K8K2"/>
<dbReference type="OrthoDB" id="6732784at2759"/>
<dbReference type="Proteomes" id="UP000036403">
    <property type="component" value="Unassembled WGS sequence"/>
</dbReference>
<dbReference type="EMBL" id="LBMM01011552">
    <property type="protein sequence ID" value="KMQ86768.1"/>
    <property type="molecule type" value="Genomic_DNA"/>
</dbReference>
<dbReference type="AlphaFoldDB" id="A0A0J7K8K2"/>
<keyword evidence="7" id="KW-0539">Nucleus</keyword>
<keyword evidence="4" id="KW-0540">Nuclease</keyword>
<comment type="caution">
    <text evidence="10">The sequence shown here is derived from an EMBL/GenBank/DDBJ whole genome shotgun (WGS) entry which is preliminary data.</text>
</comment>
<dbReference type="PANTHER" id="PTHR22930:SF269">
    <property type="entry name" value="NUCLEASE HARBI1-LIKE PROTEIN"/>
    <property type="match status" value="1"/>
</dbReference>
<dbReference type="GO" id="GO:0004518">
    <property type="term" value="F:nuclease activity"/>
    <property type="evidence" value="ECO:0007669"/>
    <property type="project" value="UniProtKB-KW"/>
</dbReference>
<feature type="signal peptide" evidence="8">
    <location>
        <begin position="1"/>
        <end position="16"/>
    </location>
</feature>
<dbReference type="GO" id="GO:0005634">
    <property type="term" value="C:nucleus"/>
    <property type="evidence" value="ECO:0007669"/>
    <property type="project" value="UniProtKB-SubCell"/>
</dbReference>
<evidence type="ECO:0000256" key="3">
    <source>
        <dbReference type="ARBA" id="ARBA00006958"/>
    </source>
</evidence>
<keyword evidence="5" id="KW-0479">Metal-binding</keyword>
<evidence type="ECO:0000256" key="1">
    <source>
        <dbReference type="ARBA" id="ARBA00001968"/>
    </source>
</evidence>
<protein>
    <submittedName>
        <fullName evidence="10">Nuclease harbi1</fullName>
    </submittedName>
</protein>
<evidence type="ECO:0000256" key="2">
    <source>
        <dbReference type="ARBA" id="ARBA00004123"/>
    </source>
</evidence>
<comment type="subcellular location">
    <subcellularLocation>
        <location evidence="2">Nucleus</location>
    </subcellularLocation>
</comment>
<keyword evidence="6" id="KW-0378">Hydrolase</keyword>
<evidence type="ECO:0000256" key="8">
    <source>
        <dbReference type="SAM" id="SignalP"/>
    </source>
</evidence>
<evidence type="ECO:0000313" key="11">
    <source>
        <dbReference type="Proteomes" id="UP000036403"/>
    </source>
</evidence>
<evidence type="ECO:0000313" key="10">
    <source>
        <dbReference type="EMBL" id="KMQ86768.1"/>
    </source>
</evidence>
<sequence>MFTAIIVANFLFLATGDSYTTIAHSFRLGFTTVSAIVAEVCDAIWLRMQPIYMPEPTEQIWKESSQKFYETWQFPYCIGSIDGKHVTIKCPNNTGSQHFCYLKKFSVVLMAVVGPDYKFLCVDIGGYGKNSDGGIFEQSTMGKKFESVTFGVPQENPLPGQHKPVPHVLIGDEAFPLKPYLMKPFAYR</sequence>
<dbReference type="Pfam" id="PF13359">
    <property type="entry name" value="DDE_Tnp_4"/>
    <property type="match status" value="1"/>
</dbReference>
<evidence type="ECO:0000256" key="5">
    <source>
        <dbReference type="ARBA" id="ARBA00022723"/>
    </source>
</evidence>
<evidence type="ECO:0000256" key="4">
    <source>
        <dbReference type="ARBA" id="ARBA00022722"/>
    </source>
</evidence>
<gene>
    <name evidence="10" type="ORF">RF55_14169</name>
</gene>
<dbReference type="PANTHER" id="PTHR22930">
    <property type="match status" value="1"/>
</dbReference>
<feature type="chain" id="PRO_5005289915" evidence="8">
    <location>
        <begin position="17"/>
        <end position="188"/>
    </location>
</feature>
<proteinExistence type="inferred from homology"/>
<accession>A0A0J7K8K2</accession>
<comment type="cofactor">
    <cofactor evidence="1">
        <name>a divalent metal cation</name>
        <dbReference type="ChEBI" id="CHEBI:60240"/>
    </cofactor>
</comment>
<feature type="domain" description="DDE Tnp4" evidence="9">
    <location>
        <begin position="81"/>
        <end position="185"/>
    </location>
</feature>
<dbReference type="GO" id="GO:0046872">
    <property type="term" value="F:metal ion binding"/>
    <property type="evidence" value="ECO:0007669"/>
    <property type="project" value="UniProtKB-KW"/>
</dbReference>
<comment type="similarity">
    <text evidence="3">Belongs to the HARBI1 family.</text>
</comment>
<dbReference type="PaxDb" id="67767-A0A0J7K8K2"/>
<evidence type="ECO:0000256" key="6">
    <source>
        <dbReference type="ARBA" id="ARBA00022801"/>
    </source>
</evidence>
<dbReference type="InterPro" id="IPR045249">
    <property type="entry name" value="HARBI1-like"/>
</dbReference>
<keyword evidence="8" id="KW-0732">Signal</keyword>
<name>A0A0J7K8K2_LASNI</name>
<evidence type="ECO:0000259" key="9">
    <source>
        <dbReference type="Pfam" id="PF13359"/>
    </source>
</evidence>
<evidence type="ECO:0000256" key="7">
    <source>
        <dbReference type="ARBA" id="ARBA00023242"/>
    </source>
</evidence>
<organism evidence="10 11">
    <name type="scientific">Lasius niger</name>
    <name type="common">Black garden ant</name>
    <dbReference type="NCBI Taxonomy" id="67767"/>
    <lineage>
        <taxon>Eukaryota</taxon>
        <taxon>Metazoa</taxon>
        <taxon>Ecdysozoa</taxon>
        <taxon>Arthropoda</taxon>
        <taxon>Hexapoda</taxon>
        <taxon>Insecta</taxon>
        <taxon>Pterygota</taxon>
        <taxon>Neoptera</taxon>
        <taxon>Endopterygota</taxon>
        <taxon>Hymenoptera</taxon>
        <taxon>Apocrita</taxon>
        <taxon>Aculeata</taxon>
        <taxon>Formicoidea</taxon>
        <taxon>Formicidae</taxon>
        <taxon>Formicinae</taxon>
        <taxon>Lasius</taxon>
        <taxon>Lasius</taxon>
    </lineage>
</organism>
<dbReference type="InterPro" id="IPR027806">
    <property type="entry name" value="HARBI1_dom"/>
</dbReference>